<sequence>MISNNPVAAENKRAEDSFKAKSDESEQVVAAVAATPDIVVAIPPPRLHRVEQWF</sequence>
<protein>
    <submittedName>
        <fullName evidence="2">Uncharacterized protein</fullName>
    </submittedName>
</protein>
<feature type="compositionally biased region" description="Basic and acidic residues" evidence="1">
    <location>
        <begin position="10"/>
        <end position="24"/>
    </location>
</feature>
<name>A0A2Z6NU33_TRISU</name>
<evidence type="ECO:0000313" key="3">
    <source>
        <dbReference type="Proteomes" id="UP000242715"/>
    </source>
</evidence>
<dbReference type="EMBL" id="DF974337">
    <property type="protein sequence ID" value="GAU47681.1"/>
    <property type="molecule type" value="Genomic_DNA"/>
</dbReference>
<keyword evidence="3" id="KW-1185">Reference proteome</keyword>
<organism evidence="2 3">
    <name type="scientific">Trifolium subterraneum</name>
    <name type="common">Subterranean clover</name>
    <dbReference type="NCBI Taxonomy" id="3900"/>
    <lineage>
        <taxon>Eukaryota</taxon>
        <taxon>Viridiplantae</taxon>
        <taxon>Streptophyta</taxon>
        <taxon>Embryophyta</taxon>
        <taxon>Tracheophyta</taxon>
        <taxon>Spermatophyta</taxon>
        <taxon>Magnoliopsida</taxon>
        <taxon>eudicotyledons</taxon>
        <taxon>Gunneridae</taxon>
        <taxon>Pentapetalae</taxon>
        <taxon>rosids</taxon>
        <taxon>fabids</taxon>
        <taxon>Fabales</taxon>
        <taxon>Fabaceae</taxon>
        <taxon>Papilionoideae</taxon>
        <taxon>50 kb inversion clade</taxon>
        <taxon>NPAAA clade</taxon>
        <taxon>Hologalegina</taxon>
        <taxon>IRL clade</taxon>
        <taxon>Trifolieae</taxon>
        <taxon>Trifolium</taxon>
    </lineage>
</organism>
<proteinExistence type="predicted"/>
<gene>
    <name evidence="2" type="ORF">TSUD_380350</name>
</gene>
<accession>A0A2Z6NU33</accession>
<reference evidence="3" key="1">
    <citation type="journal article" date="2017" name="Front. Plant Sci.">
        <title>Climate Clever Clovers: New Paradigm to Reduce the Environmental Footprint of Ruminants by Breeding Low Methanogenic Forages Utilizing Haplotype Variation.</title>
        <authorList>
            <person name="Kaur P."/>
            <person name="Appels R."/>
            <person name="Bayer P.E."/>
            <person name="Keeble-Gagnere G."/>
            <person name="Wang J."/>
            <person name="Hirakawa H."/>
            <person name="Shirasawa K."/>
            <person name="Vercoe P."/>
            <person name="Stefanova K."/>
            <person name="Durmic Z."/>
            <person name="Nichols P."/>
            <person name="Revell C."/>
            <person name="Isobe S.N."/>
            <person name="Edwards D."/>
            <person name="Erskine W."/>
        </authorList>
    </citation>
    <scope>NUCLEOTIDE SEQUENCE [LARGE SCALE GENOMIC DNA]</scope>
    <source>
        <strain evidence="3">cv. Daliak</strain>
    </source>
</reference>
<feature type="region of interest" description="Disordered" evidence="1">
    <location>
        <begin position="1"/>
        <end position="24"/>
    </location>
</feature>
<dbReference type="Proteomes" id="UP000242715">
    <property type="component" value="Unassembled WGS sequence"/>
</dbReference>
<evidence type="ECO:0000256" key="1">
    <source>
        <dbReference type="SAM" id="MobiDB-lite"/>
    </source>
</evidence>
<dbReference type="AlphaFoldDB" id="A0A2Z6NU33"/>
<evidence type="ECO:0000313" key="2">
    <source>
        <dbReference type="EMBL" id="GAU47681.1"/>
    </source>
</evidence>